<dbReference type="InterPro" id="IPR005572">
    <property type="entry name" value="Anti-sigma_E_RseA_N"/>
</dbReference>
<reference evidence="4" key="1">
    <citation type="journal article" date="2019" name="Int. J. Syst. Evol. Microbiol.">
        <title>The Global Catalogue of Microorganisms (GCM) 10K type strain sequencing project: providing services to taxonomists for standard genome sequencing and annotation.</title>
        <authorList>
            <consortium name="The Broad Institute Genomics Platform"/>
            <consortium name="The Broad Institute Genome Sequencing Center for Infectious Disease"/>
            <person name="Wu L."/>
            <person name="Ma J."/>
        </authorList>
    </citation>
    <scope>NUCLEOTIDE SEQUENCE [LARGE SCALE GENOMIC DNA]</scope>
    <source>
        <strain evidence="4">JCM 16673</strain>
    </source>
</reference>
<feature type="transmembrane region" description="Helical" evidence="1">
    <location>
        <begin position="111"/>
        <end position="131"/>
    </location>
</feature>
<evidence type="ECO:0000256" key="1">
    <source>
        <dbReference type="SAM" id="Phobius"/>
    </source>
</evidence>
<organism evidence="3 4">
    <name type="scientific">Actimicrobium antarcticum</name>
    <dbReference type="NCBI Taxonomy" id="1051899"/>
    <lineage>
        <taxon>Bacteria</taxon>
        <taxon>Pseudomonadati</taxon>
        <taxon>Pseudomonadota</taxon>
        <taxon>Betaproteobacteria</taxon>
        <taxon>Burkholderiales</taxon>
        <taxon>Oxalobacteraceae</taxon>
        <taxon>Actimicrobium</taxon>
    </lineage>
</organism>
<dbReference type="Proteomes" id="UP001501353">
    <property type="component" value="Unassembled WGS sequence"/>
</dbReference>
<proteinExistence type="predicted"/>
<protein>
    <recommendedName>
        <fullName evidence="2">Anti sigma-E protein RseA N-terminal domain-containing protein</fullName>
    </recommendedName>
</protein>
<comment type="caution">
    <text evidence="3">The sequence shown here is derived from an EMBL/GenBank/DDBJ whole genome shotgun (WGS) entry which is preliminary data.</text>
</comment>
<dbReference type="Pfam" id="PF03872">
    <property type="entry name" value="RseA_N"/>
    <property type="match status" value="1"/>
</dbReference>
<keyword evidence="4" id="KW-1185">Reference proteome</keyword>
<keyword evidence="1" id="KW-1133">Transmembrane helix</keyword>
<dbReference type="EMBL" id="BAAAZE010000007">
    <property type="protein sequence ID" value="GAA4019071.1"/>
    <property type="molecule type" value="Genomic_DNA"/>
</dbReference>
<keyword evidence="1" id="KW-0472">Membrane</keyword>
<dbReference type="InterPro" id="IPR036147">
    <property type="entry name" value="Anti-sigma_E_RseA_N_sf"/>
</dbReference>
<keyword evidence="1" id="KW-0812">Transmembrane</keyword>
<name>A0ABP7T0D1_9BURK</name>
<dbReference type="SUPFAM" id="SSF89069">
    <property type="entry name" value="N-terminal, cytoplasmic domain of anti-sigmaE factor RseA"/>
    <property type="match status" value="1"/>
</dbReference>
<evidence type="ECO:0000313" key="3">
    <source>
        <dbReference type="EMBL" id="GAA4019071.1"/>
    </source>
</evidence>
<accession>A0ABP7T0D1</accession>
<feature type="domain" description="Anti sigma-E protein RseA N-terminal" evidence="2">
    <location>
        <begin position="6"/>
        <end position="83"/>
    </location>
</feature>
<gene>
    <name evidence="3" type="ORF">GCM10022212_13970</name>
</gene>
<sequence length="212" mass="22769">MESNEMMREEISAFADGELTQPRIDEVASRLRQPAERARWDAYHQIGDILRSDEMAISLSEGFSARMSARLELEPSFLLPQVGMQSDVTRLPRKRSALVSAVFGAGRRRRFIVPGIAAAAAVAYLGIPQLMVASYSSRDKPAIQLALQSVGKGSDASVAGAAGAGESASGAVVVLRDSQIDEYVLAHQRFSSSLYSGAQYARPATFATDTGK</sequence>
<evidence type="ECO:0000259" key="2">
    <source>
        <dbReference type="Pfam" id="PF03872"/>
    </source>
</evidence>
<evidence type="ECO:0000313" key="4">
    <source>
        <dbReference type="Proteomes" id="UP001501353"/>
    </source>
</evidence>
<dbReference type="Gene3D" id="1.10.10.880">
    <property type="entry name" value="Anti sigma-E protein RseA, N-terminal domain"/>
    <property type="match status" value="1"/>
</dbReference>
<dbReference type="CDD" id="cd16328">
    <property type="entry name" value="RseA_N"/>
    <property type="match status" value="1"/>
</dbReference>